<evidence type="ECO:0000313" key="2">
    <source>
        <dbReference type="Proteomes" id="UP000584642"/>
    </source>
</evidence>
<dbReference type="PANTHER" id="PTHR40036">
    <property type="entry name" value="MACROCIN O-METHYLTRANSFERASE"/>
    <property type="match status" value="1"/>
</dbReference>
<evidence type="ECO:0000313" key="1">
    <source>
        <dbReference type="EMBL" id="NYZ24973.1"/>
    </source>
</evidence>
<dbReference type="Pfam" id="PF13578">
    <property type="entry name" value="Methyltransf_24"/>
    <property type="match status" value="1"/>
</dbReference>
<sequence length="239" mass="27408">MDANDLHNAIIKGLYAFWRHPEVRQRFFCNDMLDIELHRRAAIETADYIYERLPGTLRFPDKWPLFDHCLKRIPTTGLVLEFGVYRGQSINHIARRLPGRPVYGFDSFEGIDEDFHGTDLAKGGLSLGGVMPSVEANVTLVKGWFNETLPGFLERNPGPVAFINIDSDTYASTRTVLELCRSRFVPGTVINFDEYFNYPFWRMNEWKAFQEFVATYGVRYEYLGYAGQQAAVRILAMGG</sequence>
<dbReference type="GO" id="GO:0008168">
    <property type="term" value="F:methyltransferase activity"/>
    <property type="evidence" value="ECO:0007669"/>
    <property type="project" value="UniProtKB-KW"/>
</dbReference>
<keyword evidence="1" id="KW-0808">Transferase</keyword>
<name>A0ABX2TL01_9PROT</name>
<dbReference type="Gene3D" id="3.40.50.150">
    <property type="entry name" value="Vaccinia Virus protein VP39"/>
    <property type="match status" value="1"/>
</dbReference>
<dbReference type="GO" id="GO:0032259">
    <property type="term" value="P:methylation"/>
    <property type="evidence" value="ECO:0007669"/>
    <property type="project" value="UniProtKB-KW"/>
</dbReference>
<dbReference type="RefSeq" id="WP_180286747.1">
    <property type="nucleotide sequence ID" value="NZ_JABFDB010000049.1"/>
</dbReference>
<dbReference type="Proteomes" id="UP000584642">
    <property type="component" value="Unassembled WGS sequence"/>
</dbReference>
<comment type="caution">
    <text evidence="1">The sequence shown here is derived from an EMBL/GenBank/DDBJ whole genome shotgun (WGS) entry which is preliminary data.</text>
</comment>
<dbReference type="EMBL" id="JABFDB010000049">
    <property type="protein sequence ID" value="NYZ24973.1"/>
    <property type="molecule type" value="Genomic_DNA"/>
</dbReference>
<protein>
    <submittedName>
        <fullName evidence="1">Class I SAM-dependent methyltransferase</fullName>
    </submittedName>
</protein>
<keyword evidence="1" id="KW-0489">Methyltransferase</keyword>
<organism evidence="1 2">
    <name type="scientific">Azospirillum oleiclasticum</name>
    <dbReference type="NCBI Taxonomy" id="2735135"/>
    <lineage>
        <taxon>Bacteria</taxon>
        <taxon>Pseudomonadati</taxon>
        <taxon>Pseudomonadota</taxon>
        <taxon>Alphaproteobacteria</taxon>
        <taxon>Rhodospirillales</taxon>
        <taxon>Azospirillaceae</taxon>
        <taxon>Azospirillum</taxon>
    </lineage>
</organism>
<accession>A0ABX2TL01</accession>
<dbReference type="PANTHER" id="PTHR40036:SF1">
    <property type="entry name" value="MACROCIN O-METHYLTRANSFERASE"/>
    <property type="match status" value="1"/>
</dbReference>
<gene>
    <name evidence="1" type="ORF">HND93_35165</name>
</gene>
<dbReference type="InterPro" id="IPR029063">
    <property type="entry name" value="SAM-dependent_MTases_sf"/>
</dbReference>
<proteinExistence type="predicted"/>
<dbReference type="InterPro" id="IPR008884">
    <property type="entry name" value="TylF_MeTrfase"/>
</dbReference>
<dbReference type="SUPFAM" id="SSF53335">
    <property type="entry name" value="S-adenosyl-L-methionine-dependent methyltransferases"/>
    <property type="match status" value="1"/>
</dbReference>
<keyword evidence="2" id="KW-1185">Reference proteome</keyword>
<reference evidence="1 2" key="1">
    <citation type="submission" date="2020-05" db="EMBL/GenBank/DDBJ databases">
        <title>Azospirillum oleiclasticum sp. nov, a nitrogen-fixing and heavy crude oil-emulsifying bacterium isolated from the crude oil of Yumen Oilfield.</title>
        <authorList>
            <person name="Wu D."/>
            <person name="Cai M."/>
            <person name="Zhang X."/>
        </authorList>
    </citation>
    <scope>NUCLEOTIDE SEQUENCE [LARGE SCALE GENOMIC DNA]</scope>
    <source>
        <strain evidence="1 2">ROY-1-1-2</strain>
    </source>
</reference>